<evidence type="ECO:0000313" key="3">
    <source>
        <dbReference type="Proteomes" id="UP000184330"/>
    </source>
</evidence>
<gene>
    <name evidence="2" type="ORF">PAC_03988</name>
</gene>
<evidence type="ECO:0000259" key="1">
    <source>
        <dbReference type="Pfam" id="PF20150"/>
    </source>
</evidence>
<feature type="domain" description="2EXR" evidence="1">
    <location>
        <begin position="33"/>
        <end position="113"/>
    </location>
</feature>
<dbReference type="PANTHER" id="PTHR35910:SF6">
    <property type="entry name" value="2EXR DOMAIN-CONTAINING PROTEIN"/>
    <property type="match status" value="1"/>
</dbReference>
<keyword evidence="3" id="KW-1185">Reference proteome</keyword>
<accession>A0A1L7WMW4</accession>
<proteinExistence type="predicted"/>
<dbReference type="OrthoDB" id="3557569at2759"/>
<dbReference type="InterPro" id="IPR045518">
    <property type="entry name" value="2EXR"/>
</dbReference>
<dbReference type="Proteomes" id="UP000184330">
    <property type="component" value="Unassembled WGS sequence"/>
</dbReference>
<reference evidence="2 3" key="1">
    <citation type="submission" date="2016-03" db="EMBL/GenBank/DDBJ databases">
        <authorList>
            <person name="Ploux O."/>
        </authorList>
    </citation>
    <scope>NUCLEOTIDE SEQUENCE [LARGE SCALE GENOMIC DNA]</scope>
    <source>
        <strain evidence="2 3">UAMH 11012</strain>
    </source>
</reference>
<evidence type="ECO:0000313" key="2">
    <source>
        <dbReference type="EMBL" id="CZR54105.1"/>
    </source>
</evidence>
<dbReference type="PANTHER" id="PTHR35910">
    <property type="entry name" value="2EXR DOMAIN-CONTAINING PROTEIN"/>
    <property type="match status" value="1"/>
</dbReference>
<dbReference type="EMBL" id="FJOG01000004">
    <property type="protein sequence ID" value="CZR54105.1"/>
    <property type="molecule type" value="Genomic_DNA"/>
</dbReference>
<dbReference type="Pfam" id="PF20150">
    <property type="entry name" value="2EXR"/>
    <property type="match status" value="1"/>
</dbReference>
<dbReference type="AlphaFoldDB" id="A0A1L7WMW4"/>
<protein>
    <recommendedName>
        <fullName evidence="1">2EXR domain-containing protein</fullName>
    </recommendedName>
</protein>
<sequence>MVDPLDMSSMSEAVKFIQDNLSIKNEHPPLQNFTLFPLLPAELRLKIWQLAILPRTLHLNHSSAVRTRIKLSPTVPPLLHANHEARTEVVKHYHLSTIGPSRKMYLHPTLDTLLWIRYNGPRSFRLDSQKLLHPHTSIHVSKFAVSQKFWNRITMQIGNNELYSLIRGRGAEGWRESDGKLRYDTLVVVDDDYGYIRWSEVRGNEMRMKRVKGEVMWDFLKGRNKDMGKEELWGKWDWNGERGVWDQNGGWLGRDWREGEDLAEVKFARVAFKEVK</sequence>
<organism evidence="2 3">
    <name type="scientific">Phialocephala subalpina</name>
    <dbReference type="NCBI Taxonomy" id="576137"/>
    <lineage>
        <taxon>Eukaryota</taxon>
        <taxon>Fungi</taxon>
        <taxon>Dikarya</taxon>
        <taxon>Ascomycota</taxon>
        <taxon>Pezizomycotina</taxon>
        <taxon>Leotiomycetes</taxon>
        <taxon>Helotiales</taxon>
        <taxon>Mollisiaceae</taxon>
        <taxon>Phialocephala</taxon>
        <taxon>Phialocephala fortinii species complex</taxon>
    </lineage>
</organism>
<name>A0A1L7WMW4_9HELO</name>